<keyword evidence="1" id="KW-0812">Transmembrane</keyword>
<comment type="caution">
    <text evidence="2">The sequence shown here is derived from an EMBL/GenBank/DDBJ whole genome shotgun (WGS) entry which is preliminary data.</text>
</comment>
<evidence type="ECO:0008006" key="4">
    <source>
        <dbReference type="Google" id="ProtNLM"/>
    </source>
</evidence>
<gene>
    <name evidence="2" type="ORF">A2771_00700</name>
</gene>
<feature type="transmembrane region" description="Helical" evidence="1">
    <location>
        <begin position="112"/>
        <end position="131"/>
    </location>
</feature>
<keyword evidence="1" id="KW-1133">Transmembrane helix</keyword>
<dbReference type="EMBL" id="MGGD01000038">
    <property type="protein sequence ID" value="OGM20284.1"/>
    <property type="molecule type" value="Genomic_DNA"/>
</dbReference>
<keyword evidence="1" id="KW-0472">Membrane</keyword>
<dbReference type="Proteomes" id="UP000176741">
    <property type="component" value="Unassembled WGS sequence"/>
</dbReference>
<dbReference type="AlphaFoldDB" id="A0A1F7XYZ9"/>
<feature type="transmembrane region" description="Helical" evidence="1">
    <location>
        <begin position="69"/>
        <end position="92"/>
    </location>
</feature>
<sequence length="133" mass="15022">MKKILRHYVTDTFSLWVVSQITSGMYFDQGIYTLLISGIGITMVSLIAKPVINIMLLPINLVTYGLFRWVSSAVVIYLVTLIVPGFKVVNFIFGGLSSRWIDIPALNFNGLLAYIAFSFLLSVLTSFIYWLEK</sequence>
<organism evidence="2 3">
    <name type="scientific">Candidatus Woesebacteria bacterium RIFCSPHIGHO2_01_FULL_38_26b</name>
    <dbReference type="NCBI Taxonomy" id="1802491"/>
    <lineage>
        <taxon>Bacteria</taxon>
        <taxon>Candidatus Woeseibacteriota</taxon>
    </lineage>
</organism>
<evidence type="ECO:0000313" key="2">
    <source>
        <dbReference type="EMBL" id="OGM20284.1"/>
    </source>
</evidence>
<evidence type="ECO:0000313" key="3">
    <source>
        <dbReference type="Proteomes" id="UP000176741"/>
    </source>
</evidence>
<feature type="transmembrane region" description="Helical" evidence="1">
    <location>
        <begin position="31"/>
        <end position="57"/>
    </location>
</feature>
<protein>
    <recommendedName>
        <fullName evidence="4">Phage holin family protein</fullName>
    </recommendedName>
</protein>
<dbReference type="InterPro" id="IPR007165">
    <property type="entry name" value="Phage_holin_4_2"/>
</dbReference>
<proteinExistence type="predicted"/>
<evidence type="ECO:0000256" key="1">
    <source>
        <dbReference type="SAM" id="Phobius"/>
    </source>
</evidence>
<reference evidence="2 3" key="1">
    <citation type="journal article" date="2016" name="Nat. Commun.">
        <title>Thousands of microbial genomes shed light on interconnected biogeochemical processes in an aquifer system.</title>
        <authorList>
            <person name="Anantharaman K."/>
            <person name="Brown C.T."/>
            <person name="Hug L.A."/>
            <person name="Sharon I."/>
            <person name="Castelle C.J."/>
            <person name="Probst A.J."/>
            <person name="Thomas B.C."/>
            <person name="Singh A."/>
            <person name="Wilkins M.J."/>
            <person name="Karaoz U."/>
            <person name="Brodie E.L."/>
            <person name="Williams K.H."/>
            <person name="Hubbard S.S."/>
            <person name="Banfield J.F."/>
        </authorList>
    </citation>
    <scope>NUCLEOTIDE SEQUENCE [LARGE SCALE GENOMIC DNA]</scope>
</reference>
<name>A0A1F7XYZ9_9BACT</name>
<accession>A0A1F7XYZ9</accession>
<dbReference type="Pfam" id="PF04020">
    <property type="entry name" value="Phage_holin_4_2"/>
    <property type="match status" value="1"/>
</dbReference>